<keyword evidence="1" id="KW-1133">Transmembrane helix</keyword>
<organism evidence="2">
    <name type="scientific">Brassica napus</name>
    <name type="common">Rape</name>
    <dbReference type="NCBI Taxonomy" id="3708"/>
    <lineage>
        <taxon>Eukaryota</taxon>
        <taxon>Viridiplantae</taxon>
        <taxon>Streptophyta</taxon>
        <taxon>Embryophyta</taxon>
        <taxon>Tracheophyta</taxon>
        <taxon>Spermatophyta</taxon>
        <taxon>Magnoliopsida</taxon>
        <taxon>eudicotyledons</taxon>
        <taxon>Gunneridae</taxon>
        <taxon>Pentapetalae</taxon>
        <taxon>rosids</taxon>
        <taxon>malvids</taxon>
        <taxon>Brassicales</taxon>
        <taxon>Brassicaceae</taxon>
        <taxon>Brassiceae</taxon>
        <taxon>Brassica</taxon>
    </lineage>
</organism>
<gene>
    <name evidence="2" type="ORF">DARMORV10_C09P74890.1</name>
</gene>
<name>A0A816J4C4_BRANA</name>
<dbReference type="InterPro" id="IPR021775">
    <property type="entry name" value="DUF3339"/>
</dbReference>
<dbReference type="PANTHER" id="PTHR33128">
    <property type="entry name" value="OS05G0103400 PROTEIN"/>
    <property type="match status" value="1"/>
</dbReference>
<dbReference type="EMBL" id="HG994373">
    <property type="protein sequence ID" value="CAF1793609.1"/>
    <property type="molecule type" value="Genomic_DNA"/>
</dbReference>
<dbReference type="AlphaFoldDB" id="A0A816J4C4"/>
<keyword evidence="1" id="KW-0812">Transmembrane</keyword>
<evidence type="ECO:0000256" key="1">
    <source>
        <dbReference type="SAM" id="Phobius"/>
    </source>
</evidence>
<protein>
    <submittedName>
        <fullName evidence="2">(rape) hypothetical protein</fullName>
    </submittedName>
</protein>
<feature type="transmembrane region" description="Helical" evidence="1">
    <location>
        <begin position="6"/>
        <end position="25"/>
    </location>
</feature>
<reference evidence="2" key="1">
    <citation type="submission" date="2021-01" db="EMBL/GenBank/DDBJ databases">
        <authorList>
            <consortium name="Genoscope - CEA"/>
            <person name="William W."/>
        </authorList>
    </citation>
    <scope>NUCLEOTIDE SEQUENCE</scope>
</reference>
<dbReference type="Proteomes" id="UP001295469">
    <property type="component" value="Chromosome C09"/>
</dbReference>
<dbReference type="Pfam" id="PF11820">
    <property type="entry name" value="DUF3339"/>
    <property type="match status" value="1"/>
</dbReference>
<sequence>MGGADWGPVAVAVVLFVVLSPGLLFQLPARRRVLECGNMTTSGISILKLGGRLLEHRNQESITSLNTTPVLFEATIDVSQVIAKARCYGSSTMSYGLLRNGGRIELITTVVETEEEFAVGTD</sequence>
<keyword evidence="1" id="KW-0472">Membrane</keyword>
<proteinExistence type="predicted"/>
<dbReference type="PANTHER" id="PTHR33128:SF83">
    <property type="entry name" value="F1C9.28 PROTEIN"/>
    <property type="match status" value="1"/>
</dbReference>
<accession>A0A816J4C4</accession>
<evidence type="ECO:0000313" key="2">
    <source>
        <dbReference type="EMBL" id="CAF1793609.1"/>
    </source>
</evidence>